<keyword evidence="10" id="KW-1185">Reference proteome</keyword>
<dbReference type="Gene3D" id="1.20.1250.20">
    <property type="entry name" value="MFS general substrate transporter like domains"/>
    <property type="match status" value="1"/>
</dbReference>
<dbReference type="RefSeq" id="WP_108992502.1">
    <property type="nucleotide sequence ID" value="NZ_BDQX01000098.1"/>
</dbReference>
<dbReference type="PROSITE" id="PS50850">
    <property type="entry name" value="MFS"/>
    <property type="match status" value="1"/>
</dbReference>
<feature type="transmembrane region" description="Helical" evidence="7">
    <location>
        <begin position="334"/>
        <end position="354"/>
    </location>
</feature>
<comment type="caution">
    <text evidence="9">The sequence shown here is derived from an EMBL/GenBank/DDBJ whole genome shotgun (WGS) entry which is preliminary data.</text>
</comment>
<dbReference type="Proteomes" id="UP000245202">
    <property type="component" value="Unassembled WGS sequence"/>
</dbReference>
<evidence type="ECO:0000256" key="2">
    <source>
        <dbReference type="ARBA" id="ARBA00022448"/>
    </source>
</evidence>
<keyword evidence="4 7" id="KW-0812">Transmembrane</keyword>
<feature type="transmembrane region" description="Helical" evidence="7">
    <location>
        <begin position="271"/>
        <end position="295"/>
    </location>
</feature>
<keyword evidence="5 7" id="KW-1133">Transmembrane helix</keyword>
<dbReference type="Pfam" id="PF07690">
    <property type="entry name" value="MFS_1"/>
    <property type="match status" value="1"/>
</dbReference>
<feature type="transmembrane region" description="Helical" evidence="7">
    <location>
        <begin position="307"/>
        <end position="327"/>
    </location>
</feature>
<reference evidence="9 10" key="1">
    <citation type="submission" date="2017-08" db="EMBL/GenBank/DDBJ databases">
        <title>Substantial Increase in Enzyme Production by Combined Drug-Resistance Mutations in Paenibacillus agaridevorans.</title>
        <authorList>
            <person name="Tanaka Y."/>
            <person name="Funane K."/>
            <person name="Hosaka T."/>
            <person name="Shiwa Y."/>
            <person name="Fujita N."/>
            <person name="Miyazaki T."/>
            <person name="Yoshikawa H."/>
            <person name="Murakami K."/>
            <person name="Kasahara K."/>
            <person name="Inaoka T."/>
            <person name="Hiraga Y."/>
            <person name="Ochi K."/>
        </authorList>
    </citation>
    <scope>NUCLEOTIDE SEQUENCE [LARGE SCALE GENOMIC DNA]</scope>
    <source>
        <strain evidence="9 10">T-3040</strain>
    </source>
</reference>
<dbReference type="PANTHER" id="PTHR42718">
    <property type="entry name" value="MAJOR FACILITATOR SUPERFAMILY MULTIDRUG TRANSPORTER MFSC"/>
    <property type="match status" value="1"/>
</dbReference>
<protein>
    <submittedName>
        <fullName evidence="9">MFS transporter</fullName>
    </submittedName>
</protein>
<keyword evidence="6 7" id="KW-0472">Membrane</keyword>
<dbReference type="InterPro" id="IPR020846">
    <property type="entry name" value="MFS_dom"/>
</dbReference>
<dbReference type="InterPro" id="IPR036259">
    <property type="entry name" value="MFS_trans_sf"/>
</dbReference>
<feature type="transmembrane region" description="Helical" evidence="7">
    <location>
        <begin position="407"/>
        <end position="424"/>
    </location>
</feature>
<evidence type="ECO:0000313" key="9">
    <source>
        <dbReference type="EMBL" id="GBG07448.1"/>
    </source>
</evidence>
<feature type="transmembrane region" description="Helical" evidence="7">
    <location>
        <begin position="142"/>
        <end position="162"/>
    </location>
</feature>
<feature type="transmembrane region" description="Helical" evidence="7">
    <location>
        <begin position="229"/>
        <end position="250"/>
    </location>
</feature>
<feature type="transmembrane region" description="Helical" evidence="7">
    <location>
        <begin position="84"/>
        <end position="103"/>
    </location>
</feature>
<dbReference type="CDD" id="cd17321">
    <property type="entry name" value="MFS_MMR_MDR_like"/>
    <property type="match status" value="1"/>
</dbReference>
<evidence type="ECO:0000313" key="10">
    <source>
        <dbReference type="Proteomes" id="UP000245202"/>
    </source>
</evidence>
<evidence type="ECO:0000259" key="8">
    <source>
        <dbReference type="PROSITE" id="PS50850"/>
    </source>
</evidence>
<dbReference type="SUPFAM" id="SSF103473">
    <property type="entry name" value="MFS general substrate transporter"/>
    <property type="match status" value="1"/>
</dbReference>
<dbReference type="AlphaFoldDB" id="A0A2R5EQZ1"/>
<dbReference type="GO" id="GO:0022857">
    <property type="term" value="F:transmembrane transporter activity"/>
    <property type="evidence" value="ECO:0007669"/>
    <property type="project" value="InterPro"/>
</dbReference>
<accession>A0A2R5EQZ1</accession>
<keyword evidence="2" id="KW-0813">Transport</keyword>
<dbReference type="InterPro" id="IPR011701">
    <property type="entry name" value="MFS"/>
</dbReference>
<feature type="transmembrane region" description="Helical" evidence="7">
    <location>
        <begin position="109"/>
        <end position="130"/>
    </location>
</feature>
<feature type="transmembrane region" description="Helical" evidence="7">
    <location>
        <begin position="204"/>
        <end position="223"/>
    </location>
</feature>
<dbReference type="PANTHER" id="PTHR42718:SF47">
    <property type="entry name" value="METHYL VIOLOGEN RESISTANCE PROTEIN SMVA"/>
    <property type="match status" value="1"/>
</dbReference>
<dbReference type="GO" id="GO:0005886">
    <property type="term" value="C:plasma membrane"/>
    <property type="evidence" value="ECO:0007669"/>
    <property type="project" value="UniProtKB-SubCell"/>
</dbReference>
<organism evidence="9 10">
    <name type="scientific">Paenibacillus agaridevorans</name>
    <dbReference type="NCBI Taxonomy" id="171404"/>
    <lineage>
        <taxon>Bacteria</taxon>
        <taxon>Bacillati</taxon>
        <taxon>Bacillota</taxon>
        <taxon>Bacilli</taxon>
        <taxon>Bacillales</taxon>
        <taxon>Paenibacillaceae</taxon>
        <taxon>Paenibacillus</taxon>
    </lineage>
</organism>
<proteinExistence type="predicted"/>
<feature type="transmembrane region" description="Helical" evidence="7">
    <location>
        <begin position="16"/>
        <end position="43"/>
    </location>
</feature>
<evidence type="ECO:0000256" key="5">
    <source>
        <dbReference type="ARBA" id="ARBA00022989"/>
    </source>
</evidence>
<feature type="domain" description="Major facilitator superfamily (MFS) profile" evidence="8">
    <location>
        <begin position="18"/>
        <end position="504"/>
    </location>
</feature>
<keyword evidence="3" id="KW-1003">Cell membrane</keyword>
<feature type="transmembrane region" description="Helical" evidence="7">
    <location>
        <begin position="480"/>
        <end position="501"/>
    </location>
</feature>
<name>A0A2R5EQZ1_9BACL</name>
<feature type="transmembrane region" description="Helical" evidence="7">
    <location>
        <begin position="168"/>
        <end position="192"/>
    </location>
</feature>
<feature type="transmembrane region" description="Helical" evidence="7">
    <location>
        <begin position="55"/>
        <end position="72"/>
    </location>
</feature>
<sequence length="524" mass="54496">MFAVTGTVMKAGLKDWIGLAVLALPALLVSIDVSVMILALPHIGAALGADSTQQLWVMDIYGFMLSGFLITMGTLGDRIGRRKLLMIGGAAFGAASILAAFSQSAGMLIAARALLGIAGATLSPSTLALISNMFHDHKQRSFAIGIWLTCSMGGMALGPVVGGTLLGHFWWGSIFLLAVPVMVLLLILGPFLLPEYRQKDGERVDLISVGLSLGAILPIVYGFKEAAKHGFQTLPIVTILVGLLIGVLFVQRQQRLSSPLLDLRLFTNSAFSTSLACMFGVTMTGAVMLYIAQYLQFVKGLSPLQAGLWMLPGVIGSMSGMLLSPLIARRVRPAVLIGAGLILSAAGCVLLARISPASGLMLLAGGYTLFNLGASPFQSLASDFVVGSAPPEKAGSAASMLQTSGEFAFAVGITVLGSLGTVVYRSRVKDTMPVDIPPSVAQASGDSLASATTAAEGLSVLAADKLLTRAHEAFTSGLNVVAACCCALMLGSAIIAVIRFWKKRPIGTSEPQEPGRISTAASEK</sequence>
<evidence type="ECO:0000256" key="4">
    <source>
        <dbReference type="ARBA" id="ARBA00022692"/>
    </source>
</evidence>
<evidence type="ECO:0000256" key="3">
    <source>
        <dbReference type="ARBA" id="ARBA00022475"/>
    </source>
</evidence>
<evidence type="ECO:0000256" key="1">
    <source>
        <dbReference type="ARBA" id="ARBA00004651"/>
    </source>
</evidence>
<comment type="subcellular location">
    <subcellularLocation>
        <location evidence="1">Cell membrane</location>
        <topology evidence="1">Multi-pass membrane protein</topology>
    </subcellularLocation>
</comment>
<evidence type="ECO:0000256" key="6">
    <source>
        <dbReference type="ARBA" id="ARBA00023136"/>
    </source>
</evidence>
<dbReference type="Gene3D" id="1.20.1720.10">
    <property type="entry name" value="Multidrug resistance protein D"/>
    <property type="match status" value="1"/>
</dbReference>
<evidence type="ECO:0000256" key="7">
    <source>
        <dbReference type="SAM" id="Phobius"/>
    </source>
</evidence>
<gene>
    <name evidence="9" type="ORF">PAT3040_01999</name>
</gene>
<dbReference type="EMBL" id="BDQX01000098">
    <property type="protein sequence ID" value="GBG07448.1"/>
    <property type="molecule type" value="Genomic_DNA"/>
</dbReference>